<protein>
    <submittedName>
        <fullName evidence="5">Acyl-CoA synthetase-like</fullName>
    </submittedName>
</protein>
<sequence length="563" mass="62843">MLIENGVVYSPYVDQDVEGKSFSQVVLPFLHKYGERLCLVNSFRPEQGVNYSQLLWMVEKAAGFLQFRGVRPHSRVLLNAHNSIETIVAYLAVAFCNAVAVNSKPSANMRELKYIVKDCECSFVITEKDRVEMLRAIQDDVVDQIEEILIVADSSDNIEWSADDNVKSIQQVLLANEEHRFNYTEVVNPKEHTLLICYTSGSTGLPKGVELTHTNLIASMLGNGYPDGSRFMHEDDVVLLWNPLSHISGVGVLCAFITTGAIGIVADSVRDFNRFVELVEKFSISVLVAFPTALHQLSRLSESADISSLRLKELRIGTENMFRTNGFFLCILLVETYTLSLKTRMFTGVQETYGLSETMGAITATVEDHVEPYSVGHPIANCRMKVVDMDTGENLGPHQPGEILCKGPVIMKGYLNRPQATAEAFDEDGWLLTGDYGYYDEDGEFYVIERLKQLIKCMDNQVNPSELEELLLTHESVKETIVIGIPNETVGEAPTAFVVLNDGYEGNPTLQEVLKDVVASQTSHYKHLYGGLKFIDQLPKTDSGKFNRSEMKKIYMASLKSIG</sequence>
<evidence type="ECO:0000259" key="3">
    <source>
        <dbReference type="Pfam" id="PF00501"/>
    </source>
</evidence>
<dbReference type="FunCoup" id="A0A1V9XZT9">
    <property type="interactions" value="334"/>
</dbReference>
<comment type="caution">
    <text evidence="5">The sequence shown here is derived from an EMBL/GenBank/DDBJ whole genome shotgun (WGS) entry which is preliminary data.</text>
</comment>
<dbReference type="PANTHER" id="PTHR24096">
    <property type="entry name" value="LONG-CHAIN-FATTY-ACID--COA LIGASE"/>
    <property type="match status" value="1"/>
</dbReference>
<gene>
    <name evidence="5" type="ORF">BIW11_06060</name>
</gene>
<keyword evidence="2" id="KW-0576">Peroxisome</keyword>
<proteinExistence type="predicted"/>
<evidence type="ECO:0000256" key="2">
    <source>
        <dbReference type="ARBA" id="ARBA00023140"/>
    </source>
</evidence>
<accession>A0A1V9XZT9</accession>
<evidence type="ECO:0000256" key="1">
    <source>
        <dbReference type="ARBA" id="ARBA00004275"/>
    </source>
</evidence>
<dbReference type="InParanoid" id="A0A1V9XZT9"/>
<dbReference type="InterPro" id="IPR042099">
    <property type="entry name" value="ANL_N_sf"/>
</dbReference>
<dbReference type="InterPro" id="IPR045851">
    <property type="entry name" value="AMP-bd_C_sf"/>
</dbReference>
<dbReference type="SUPFAM" id="SSF56801">
    <property type="entry name" value="Acetyl-CoA synthetase-like"/>
    <property type="match status" value="1"/>
</dbReference>
<evidence type="ECO:0000259" key="4">
    <source>
        <dbReference type="Pfam" id="PF13193"/>
    </source>
</evidence>
<dbReference type="PROSITE" id="PS00455">
    <property type="entry name" value="AMP_BINDING"/>
    <property type="match status" value="1"/>
</dbReference>
<dbReference type="AlphaFoldDB" id="A0A1V9XZT9"/>
<dbReference type="GO" id="GO:0016405">
    <property type="term" value="F:CoA-ligase activity"/>
    <property type="evidence" value="ECO:0007669"/>
    <property type="project" value="TreeGrafter"/>
</dbReference>
<feature type="domain" description="AMP-binding enzyme C-terminal" evidence="4">
    <location>
        <begin position="466"/>
        <end position="545"/>
    </location>
</feature>
<feature type="domain" description="AMP-dependent synthetase/ligase" evidence="3">
    <location>
        <begin position="32"/>
        <end position="415"/>
    </location>
</feature>
<dbReference type="Proteomes" id="UP000192247">
    <property type="component" value="Unassembled WGS sequence"/>
</dbReference>
<dbReference type="STRING" id="418985.A0A1V9XZT9"/>
<dbReference type="Gene3D" id="3.40.50.12780">
    <property type="entry name" value="N-terminal domain of ligase-like"/>
    <property type="match status" value="1"/>
</dbReference>
<dbReference type="PANTHER" id="PTHR24096:SF422">
    <property type="entry name" value="BCDNA.GH02901"/>
    <property type="match status" value="1"/>
</dbReference>
<comment type="subcellular location">
    <subcellularLocation>
        <location evidence="1">Peroxisome</location>
    </subcellularLocation>
</comment>
<dbReference type="InterPro" id="IPR025110">
    <property type="entry name" value="AMP-bd_C"/>
</dbReference>
<name>A0A1V9XZT9_9ACAR</name>
<dbReference type="Pfam" id="PF13193">
    <property type="entry name" value="AMP-binding_C"/>
    <property type="match status" value="1"/>
</dbReference>
<evidence type="ECO:0000313" key="5">
    <source>
        <dbReference type="EMBL" id="OQR78963.1"/>
    </source>
</evidence>
<evidence type="ECO:0000313" key="6">
    <source>
        <dbReference type="Proteomes" id="UP000192247"/>
    </source>
</evidence>
<reference evidence="5 6" key="1">
    <citation type="journal article" date="2017" name="Gigascience">
        <title>Draft genome of the honey bee ectoparasitic mite, Tropilaelaps mercedesae, is shaped by the parasitic life history.</title>
        <authorList>
            <person name="Dong X."/>
            <person name="Armstrong S.D."/>
            <person name="Xia D."/>
            <person name="Makepeace B.L."/>
            <person name="Darby A.C."/>
            <person name="Kadowaki T."/>
        </authorList>
    </citation>
    <scope>NUCLEOTIDE SEQUENCE [LARGE SCALE GENOMIC DNA]</scope>
    <source>
        <strain evidence="5">Wuxi-XJTLU</strain>
    </source>
</reference>
<dbReference type="Gene3D" id="3.30.300.30">
    <property type="match status" value="1"/>
</dbReference>
<dbReference type="InterPro" id="IPR000873">
    <property type="entry name" value="AMP-dep_synth/lig_dom"/>
</dbReference>
<dbReference type="InterPro" id="IPR020845">
    <property type="entry name" value="AMP-binding_CS"/>
</dbReference>
<dbReference type="EMBL" id="MNPL01001627">
    <property type="protein sequence ID" value="OQR78963.1"/>
    <property type="molecule type" value="Genomic_DNA"/>
</dbReference>
<dbReference type="OrthoDB" id="1898221at2759"/>
<keyword evidence="6" id="KW-1185">Reference proteome</keyword>
<dbReference type="GO" id="GO:0005777">
    <property type="term" value="C:peroxisome"/>
    <property type="evidence" value="ECO:0007669"/>
    <property type="project" value="UniProtKB-SubCell"/>
</dbReference>
<dbReference type="Pfam" id="PF00501">
    <property type="entry name" value="AMP-binding"/>
    <property type="match status" value="1"/>
</dbReference>
<organism evidence="5 6">
    <name type="scientific">Tropilaelaps mercedesae</name>
    <dbReference type="NCBI Taxonomy" id="418985"/>
    <lineage>
        <taxon>Eukaryota</taxon>
        <taxon>Metazoa</taxon>
        <taxon>Ecdysozoa</taxon>
        <taxon>Arthropoda</taxon>
        <taxon>Chelicerata</taxon>
        <taxon>Arachnida</taxon>
        <taxon>Acari</taxon>
        <taxon>Parasitiformes</taxon>
        <taxon>Mesostigmata</taxon>
        <taxon>Gamasina</taxon>
        <taxon>Dermanyssoidea</taxon>
        <taxon>Laelapidae</taxon>
        <taxon>Tropilaelaps</taxon>
    </lineage>
</organism>